<comment type="caution">
    <text evidence="8">The sequence shown here is derived from an EMBL/GenBank/DDBJ whole genome shotgun (WGS) entry which is preliminary data.</text>
</comment>
<dbReference type="AlphaFoldDB" id="A0A099IBA9"/>
<dbReference type="InterPro" id="IPR002178">
    <property type="entry name" value="PTS_EIIA_type-2_dom"/>
</dbReference>
<dbReference type="GO" id="GO:0008982">
    <property type="term" value="F:protein-N(PI)-phosphohistidine-sugar phosphotransferase activity"/>
    <property type="evidence" value="ECO:0007669"/>
    <property type="project" value="InterPro"/>
</dbReference>
<dbReference type="SUPFAM" id="SSF55804">
    <property type="entry name" value="Phoshotransferase/anion transport protein"/>
    <property type="match status" value="1"/>
</dbReference>
<dbReference type="CDD" id="cd05568">
    <property type="entry name" value="PTS_IIB_bgl_like"/>
    <property type="match status" value="1"/>
</dbReference>
<dbReference type="Pfam" id="PF05043">
    <property type="entry name" value="Mga"/>
    <property type="match status" value="2"/>
</dbReference>
<name>A0A099IBA9_CLOIN</name>
<dbReference type="PROSITE" id="PS51372">
    <property type="entry name" value="PRD_2"/>
    <property type="match status" value="1"/>
</dbReference>
<gene>
    <name evidence="8" type="ORF">CIAN88_05065</name>
</gene>
<dbReference type="Gene3D" id="3.40.50.2300">
    <property type="match status" value="1"/>
</dbReference>
<evidence type="ECO:0000256" key="1">
    <source>
        <dbReference type="ARBA" id="ARBA00022679"/>
    </source>
</evidence>
<dbReference type="InterPro" id="IPR036388">
    <property type="entry name" value="WH-like_DNA-bd_sf"/>
</dbReference>
<dbReference type="PROSITE" id="PS51094">
    <property type="entry name" value="PTS_EIIA_TYPE_2"/>
    <property type="match status" value="1"/>
</dbReference>
<sequence>MVANDKLKMFYMILLNSEESIPVSYFTEKLAISAKTAYNYLKELDFELKRFDLKLVKQKQQGYVLEGSAEEKRRFRTYLDQDYLNQDFTEARRQELLENLLMRDQKVSVRTLEEKYQVSKSSIVNDLEYVDRSLQKNELFLTRDKSGTYVNGKEQHIRSAKRNYVFEQFKSKISSKESYDLQTCEKILASYVHKNHMAIAEQMIHFVTDKLSCELMDDMYYYQIFIQFAIFLDRIAKMHFLVQTTYRPVVSELHRLKTWPVTVELSKWLKDAHHIELKEQDIRWLNARVSGVYHENTLHYTGTRTDEIREQLREFVETISNVLGENLIDDDELLKGLELHVVPMVARITNKIHITNPFLPQIKEQYPALFSVLVLAVATFENNFGVHLSDDEISFLLIHVQASIERLNLSKKIAIVIHSSGASAALVENRVKRNLPRFDVVETFNIDDLKMAYLDEFDFIISTIQLDYHKKPAILISPLVDAYDVRKINQIYMGSTTQSDENIKNLLLEMLDEQTLFINQNYSSSDEILQKISSILECNGYVIDGFLDSMLSRERISPTEVGNGIAIPHGITKYVLKEKIVIMTLKKPVLWHKEKVDIIICLAFSFQNKERSRKLISNIYRIIKSHETIQSIRDCKSRAEFYNIIENL</sequence>
<evidence type="ECO:0000259" key="6">
    <source>
        <dbReference type="PROSITE" id="PS51094"/>
    </source>
</evidence>
<evidence type="ECO:0000313" key="9">
    <source>
        <dbReference type="Proteomes" id="UP000030008"/>
    </source>
</evidence>
<keyword evidence="5" id="KW-0804">Transcription</keyword>
<dbReference type="PROSITE" id="PS00372">
    <property type="entry name" value="PTS_EIIA_TYPE_2_HIS"/>
    <property type="match status" value="1"/>
</dbReference>
<dbReference type="InterPro" id="IPR016152">
    <property type="entry name" value="PTrfase/Anion_transptr"/>
</dbReference>
<dbReference type="InterPro" id="IPR007737">
    <property type="entry name" value="Mga_HTH"/>
</dbReference>
<organism evidence="8 9">
    <name type="scientific">Clostridium innocuum</name>
    <dbReference type="NCBI Taxonomy" id="1522"/>
    <lineage>
        <taxon>Bacteria</taxon>
        <taxon>Bacillati</taxon>
        <taxon>Bacillota</taxon>
        <taxon>Clostridia</taxon>
        <taxon>Eubacteriales</taxon>
        <taxon>Clostridiaceae</taxon>
        <taxon>Clostridium</taxon>
    </lineage>
</organism>
<protein>
    <recommendedName>
        <fullName evidence="10">PTS system EIIA component</fullName>
    </recommendedName>
</protein>
<dbReference type="InterPro" id="IPR050661">
    <property type="entry name" value="BglG_antiterminators"/>
</dbReference>
<dbReference type="GO" id="GO:0006355">
    <property type="term" value="P:regulation of DNA-templated transcription"/>
    <property type="evidence" value="ECO:0007669"/>
    <property type="project" value="InterPro"/>
</dbReference>
<dbReference type="InterPro" id="IPR036634">
    <property type="entry name" value="PRD_sf"/>
</dbReference>
<dbReference type="Pfam" id="PF00874">
    <property type="entry name" value="PRD"/>
    <property type="match status" value="1"/>
</dbReference>
<keyword evidence="2" id="KW-0677">Repeat</keyword>
<dbReference type="SUPFAM" id="SSF52794">
    <property type="entry name" value="PTS system IIB component-like"/>
    <property type="match status" value="1"/>
</dbReference>
<evidence type="ECO:0000256" key="3">
    <source>
        <dbReference type="ARBA" id="ARBA00023015"/>
    </source>
</evidence>
<keyword evidence="3" id="KW-0805">Transcription regulation</keyword>
<dbReference type="RefSeq" id="WP_044904424.1">
    <property type="nucleotide sequence ID" value="NZ_JQIF01000020.1"/>
</dbReference>
<dbReference type="PANTHER" id="PTHR30185">
    <property type="entry name" value="CRYPTIC BETA-GLUCOSIDE BGL OPERON ANTITERMINATOR"/>
    <property type="match status" value="1"/>
</dbReference>
<dbReference type="CDD" id="cd00211">
    <property type="entry name" value="PTS_IIA_fru"/>
    <property type="match status" value="1"/>
</dbReference>
<keyword evidence="1" id="KW-0808">Transferase</keyword>
<dbReference type="SUPFAM" id="SSF63520">
    <property type="entry name" value="PTS-regulatory domain, PRD"/>
    <property type="match status" value="1"/>
</dbReference>
<dbReference type="InterPro" id="IPR036095">
    <property type="entry name" value="PTS_EIIB-like_sf"/>
</dbReference>
<feature type="domain" description="PRD" evidence="7">
    <location>
        <begin position="303"/>
        <end position="410"/>
    </location>
</feature>
<feature type="domain" description="PTS EIIA type-2" evidence="6">
    <location>
        <begin position="509"/>
        <end position="648"/>
    </location>
</feature>
<evidence type="ECO:0000256" key="4">
    <source>
        <dbReference type="ARBA" id="ARBA00023159"/>
    </source>
</evidence>
<dbReference type="GO" id="GO:0009401">
    <property type="term" value="P:phosphoenolpyruvate-dependent sugar phosphotransferase system"/>
    <property type="evidence" value="ECO:0007669"/>
    <property type="project" value="InterPro"/>
</dbReference>
<dbReference type="Pfam" id="PF00359">
    <property type="entry name" value="PTS_EIIA_2"/>
    <property type="match status" value="1"/>
</dbReference>
<reference evidence="8 9" key="1">
    <citation type="submission" date="2014-08" db="EMBL/GenBank/DDBJ databases">
        <title>Clostridium innocuum, an unnegligible vancomycin-resistant pathogen causing extra-intestinal infections.</title>
        <authorList>
            <person name="Feng Y."/>
            <person name="Chiu C.-H."/>
        </authorList>
    </citation>
    <scope>NUCLEOTIDE SEQUENCE [LARGE SCALE GENOMIC DNA]</scope>
    <source>
        <strain evidence="8 9">AN88</strain>
    </source>
</reference>
<dbReference type="Proteomes" id="UP000030008">
    <property type="component" value="Unassembled WGS sequence"/>
</dbReference>
<dbReference type="PANTHER" id="PTHR30185:SF13">
    <property type="entry name" value="LICABCH OPERON REGULATOR-RELATED"/>
    <property type="match status" value="1"/>
</dbReference>
<evidence type="ECO:0000259" key="7">
    <source>
        <dbReference type="PROSITE" id="PS51372"/>
    </source>
</evidence>
<evidence type="ECO:0000313" key="8">
    <source>
        <dbReference type="EMBL" id="KGJ54233.1"/>
    </source>
</evidence>
<proteinExistence type="predicted"/>
<dbReference type="InterPro" id="IPR011608">
    <property type="entry name" value="PRD"/>
</dbReference>
<evidence type="ECO:0000256" key="2">
    <source>
        <dbReference type="ARBA" id="ARBA00022737"/>
    </source>
</evidence>
<keyword evidence="4" id="KW-0010">Activator</keyword>
<accession>A0A099IBA9</accession>
<dbReference type="Gene3D" id="1.10.10.10">
    <property type="entry name" value="Winged helix-like DNA-binding domain superfamily/Winged helix DNA-binding domain"/>
    <property type="match status" value="1"/>
</dbReference>
<dbReference type="Gene3D" id="3.40.930.10">
    <property type="entry name" value="Mannitol-specific EII, Chain A"/>
    <property type="match status" value="1"/>
</dbReference>
<dbReference type="Gene3D" id="1.10.1790.10">
    <property type="entry name" value="PRD domain"/>
    <property type="match status" value="1"/>
</dbReference>
<dbReference type="EMBL" id="JQIF01000020">
    <property type="protein sequence ID" value="KGJ54233.1"/>
    <property type="molecule type" value="Genomic_DNA"/>
</dbReference>
<evidence type="ECO:0008006" key="10">
    <source>
        <dbReference type="Google" id="ProtNLM"/>
    </source>
</evidence>
<evidence type="ECO:0000256" key="5">
    <source>
        <dbReference type="ARBA" id="ARBA00023163"/>
    </source>
</evidence>